<reference evidence="3 4" key="1">
    <citation type="submission" date="2024-03" db="EMBL/GenBank/DDBJ databases">
        <title>The genome assembly and annotation of the cricket Gryllus longicercus Weissman &amp; Gray.</title>
        <authorList>
            <person name="Szrajer S."/>
            <person name="Gray D."/>
            <person name="Ylla G."/>
        </authorList>
    </citation>
    <scope>NUCLEOTIDE SEQUENCE [LARGE SCALE GENOMIC DNA]</scope>
    <source>
        <strain evidence="3">DAG 2021-001</strain>
        <tissue evidence="3">Whole body minus gut</tissue>
    </source>
</reference>
<accession>A0AAN9VFR5</accession>
<feature type="compositionally biased region" description="Polar residues" evidence="1">
    <location>
        <begin position="67"/>
        <end position="85"/>
    </location>
</feature>
<keyword evidence="4" id="KW-1185">Reference proteome</keyword>
<evidence type="ECO:0000313" key="3">
    <source>
        <dbReference type="EMBL" id="KAK7864040.1"/>
    </source>
</evidence>
<name>A0AAN9VFR5_9ORTH</name>
<evidence type="ECO:0000256" key="1">
    <source>
        <dbReference type="SAM" id="MobiDB-lite"/>
    </source>
</evidence>
<organism evidence="3 4">
    <name type="scientific">Gryllus longicercus</name>
    <dbReference type="NCBI Taxonomy" id="2509291"/>
    <lineage>
        <taxon>Eukaryota</taxon>
        <taxon>Metazoa</taxon>
        <taxon>Ecdysozoa</taxon>
        <taxon>Arthropoda</taxon>
        <taxon>Hexapoda</taxon>
        <taxon>Insecta</taxon>
        <taxon>Pterygota</taxon>
        <taxon>Neoptera</taxon>
        <taxon>Polyneoptera</taxon>
        <taxon>Orthoptera</taxon>
        <taxon>Ensifera</taxon>
        <taxon>Gryllidea</taxon>
        <taxon>Grylloidea</taxon>
        <taxon>Gryllidae</taxon>
        <taxon>Gryllinae</taxon>
        <taxon>Gryllus</taxon>
    </lineage>
</organism>
<keyword evidence="2" id="KW-0472">Membrane</keyword>
<feature type="transmembrane region" description="Helical" evidence="2">
    <location>
        <begin position="371"/>
        <end position="392"/>
    </location>
</feature>
<feature type="compositionally biased region" description="Polar residues" evidence="1">
    <location>
        <begin position="172"/>
        <end position="183"/>
    </location>
</feature>
<comment type="caution">
    <text evidence="3">The sequence shown here is derived from an EMBL/GenBank/DDBJ whole genome shotgun (WGS) entry which is preliminary data.</text>
</comment>
<feature type="region of interest" description="Disordered" evidence="1">
    <location>
        <begin position="13"/>
        <end position="121"/>
    </location>
</feature>
<dbReference type="EMBL" id="JAZDUA010000212">
    <property type="protein sequence ID" value="KAK7864040.1"/>
    <property type="molecule type" value="Genomic_DNA"/>
</dbReference>
<feature type="region of interest" description="Disordered" evidence="1">
    <location>
        <begin position="147"/>
        <end position="189"/>
    </location>
</feature>
<sequence>MFGEVVQENAVMAARVPNTNQSFAGGDADNLGNASTNRSPGDPARTLGTDKLWNPFRDSDGGPLWSSMESSFWDSEGSSTRSTLRPSDAENRVRTSVKNPNENEDMSPDGNESESSDESSFVFSNESSFVVSNESSFVVSNDTLSDDNHLRIQESNPNESQEENPIRGLNKSGDSTPDKNLNQYDGPAWSPYWTSSGSSSDISIWRPVHNADLRPVRRRMTSSVRSGSTSGNSIESPGRSSIHSASASSQGSPVRGSFWNSSVSSSGYTAEASSSVNNVTLDLEDETSTESDVSRPFRLLERILELPDVHNPLLNREEMPPTGGYIESPHWPSERVARFLIPRRWRAPRGQYTVIHIHVELRIHLPFTRTIAILSALMFYTPAVFFCADELIM</sequence>
<proteinExistence type="predicted"/>
<dbReference type="AlphaFoldDB" id="A0AAN9VFR5"/>
<protein>
    <submittedName>
        <fullName evidence="3">Uncharacterized protein</fullName>
    </submittedName>
</protein>
<keyword evidence="2" id="KW-0812">Transmembrane</keyword>
<evidence type="ECO:0000256" key="2">
    <source>
        <dbReference type="SAM" id="Phobius"/>
    </source>
</evidence>
<feature type="region of interest" description="Disordered" evidence="1">
    <location>
        <begin position="216"/>
        <end position="255"/>
    </location>
</feature>
<feature type="compositionally biased region" description="Acidic residues" evidence="1">
    <location>
        <begin position="102"/>
        <end position="117"/>
    </location>
</feature>
<gene>
    <name evidence="3" type="ORF">R5R35_012213</name>
</gene>
<dbReference type="Proteomes" id="UP001378592">
    <property type="component" value="Unassembled WGS sequence"/>
</dbReference>
<evidence type="ECO:0000313" key="4">
    <source>
        <dbReference type="Proteomes" id="UP001378592"/>
    </source>
</evidence>
<feature type="compositionally biased region" description="Low complexity" evidence="1">
    <location>
        <begin position="221"/>
        <end position="253"/>
    </location>
</feature>
<keyword evidence="2" id="KW-1133">Transmembrane helix</keyword>